<evidence type="ECO:0000313" key="1">
    <source>
        <dbReference type="EMBL" id="CBI65826.1"/>
    </source>
</evidence>
<proteinExistence type="predicted"/>
<dbReference type="HOGENOM" id="CLU_3365333_0_0_7"/>
<dbReference type="KEGG" id="hpl:HPB8_269"/>
<accession>D7FCB9</accession>
<gene>
    <name evidence="1" type="ordered locus">HPB8_269</name>
</gene>
<dbReference type="AlphaFoldDB" id="D7FCB9"/>
<evidence type="ECO:0000313" key="2">
    <source>
        <dbReference type="Proteomes" id="UP000007091"/>
    </source>
</evidence>
<dbReference type="Proteomes" id="UP000007091">
    <property type="component" value="Chromosome"/>
</dbReference>
<sequence length="35" mass="4038">MERLVLSHLNEKFLPSNALRTRPDCLHNSNALLSF</sequence>
<organism evidence="1 2">
    <name type="scientific">Helicobacter pylori (strain B8)</name>
    <dbReference type="NCBI Taxonomy" id="693745"/>
    <lineage>
        <taxon>Bacteria</taxon>
        <taxon>Pseudomonadati</taxon>
        <taxon>Campylobacterota</taxon>
        <taxon>Epsilonproteobacteria</taxon>
        <taxon>Campylobacterales</taxon>
        <taxon>Helicobacteraceae</taxon>
        <taxon>Helicobacter</taxon>
    </lineage>
</organism>
<name>D7FCB9_HELP3</name>
<reference evidence="1 2" key="1">
    <citation type="journal article" date="2010" name="BMC Genomics">
        <title>Sequencing, annotation, and comparative genome analysis of the gerbil-adapted Helicobacter pylori strain B8.</title>
        <authorList>
            <person name="Farnbacher M."/>
            <person name="Jahns T."/>
            <person name="Willrodt D."/>
            <person name="Daniel R."/>
            <person name="Haas R."/>
            <person name="Goesmann A."/>
            <person name="Kurtz S."/>
            <person name="Rieder G."/>
        </authorList>
    </citation>
    <scope>NUCLEOTIDE SEQUENCE [LARGE SCALE GENOMIC DNA]</scope>
    <source>
        <strain evidence="1 2">B8</strain>
    </source>
</reference>
<protein>
    <submittedName>
        <fullName evidence="1">Uncharacterized protein</fullName>
    </submittedName>
</protein>
<dbReference type="EMBL" id="FN598874">
    <property type="protein sequence ID" value="CBI65826.1"/>
    <property type="molecule type" value="Genomic_DNA"/>
</dbReference>